<reference evidence="2 3" key="1">
    <citation type="journal article" date="2001" name="Science">
        <title>Comparative genomics of Listeria species.</title>
        <authorList>
            <person name="Glaser P."/>
            <person name="Frangeul L."/>
            <person name="Buchrieser C."/>
            <person name="Rusniok C."/>
            <person name="Amend A."/>
            <person name="Baquero F."/>
            <person name="Berche P."/>
            <person name="Bloecker H."/>
            <person name="Brandt P."/>
            <person name="Chakraborty T."/>
            <person name="Charbit A."/>
            <person name="Chetouani F."/>
            <person name="Couve E."/>
            <person name="de Daruvar A."/>
            <person name="Dehoux P."/>
            <person name="Domann E."/>
            <person name="Dominguez-Bernal G."/>
            <person name="Duchaud E."/>
            <person name="Durant L."/>
            <person name="Dussurget O."/>
            <person name="Entian K.-D."/>
            <person name="Fsihi H."/>
            <person name="Garcia-del Portillo F."/>
            <person name="Garrido P."/>
            <person name="Gautier L."/>
            <person name="Goebel W."/>
            <person name="Gomez-Lopez N."/>
            <person name="Hain T."/>
            <person name="Hauf J."/>
            <person name="Jackson D."/>
            <person name="Jones L.-M."/>
            <person name="Kaerst U."/>
            <person name="Kreft J."/>
            <person name="Kuhn M."/>
            <person name="Kunst F."/>
            <person name="Kurapkat G."/>
            <person name="Madueno E."/>
            <person name="Maitournam A."/>
            <person name="Mata Vicente J."/>
            <person name="Ng E."/>
            <person name="Nedjari H."/>
            <person name="Nordsiek G."/>
            <person name="Novella S."/>
            <person name="de Pablos B."/>
            <person name="Perez-Diaz J.-C."/>
            <person name="Purcell R."/>
            <person name="Remmel B."/>
            <person name="Rose M."/>
            <person name="Schlueter T."/>
            <person name="Simoes N."/>
            <person name="Tierrez A."/>
            <person name="Vazquez-Boland J.-A."/>
            <person name="Voss H."/>
            <person name="Wehland J."/>
            <person name="Cossart P."/>
        </authorList>
    </citation>
    <scope>NUCLEOTIDE SEQUENCE [LARGE SCALE GENOMIC DNA]</scope>
    <source>
        <strain evidence="3">ATCC BAA-680 / CLIP 11262</strain>
    </source>
</reference>
<evidence type="ECO:0000313" key="3">
    <source>
        <dbReference type="Proteomes" id="UP000002513"/>
    </source>
</evidence>
<dbReference type="Gene3D" id="2.60.40.4170">
    <property type="match status" value="1"/>
</dbReference>
<dbReference type="RefSeq" id="WP_010990731.1">
    <property type="nucleotide sequence ID" value="NC_003212.1"/>
</dbReference>
<organism evidence="2 3">
    <name type="scientific">Listeria innocua serovar 6a (strain ATCC BAA-680 / CLIP 11262)</name>
    <dbReference type="NCBI Taxonomy" id="272626"/>
    <lineage>
        <taxon>Bacteria</taxon>
        <taxon>Bacillati</taxon>
        <taxon>Bacillota</taxon>
        <taxon>Bacilli</taxon>
        <taxon>Bacillales</taxon>
        <taxon>Listeriaceae</taxon>
        <taxon>Listeria</taxon>
    </lineage>
</organism>
<gene>
    <name evidence="2" type="ordered locus">lin1056</name>
</gene>
<dbReference type="Proteomes" id="UP000002513">
    <property type="component" value="Chromosome"/>
</dbReference>
<feature type="compositionally biased region" description="Polar residues" evidence="1">
    <location>
        <begin position="85"/>
        <end position="108"/>
    </location>
</feature>
<accession>Q92CW5</accession>
<evidence type="ECO:0000256" key="1">
    <source>
        <dbReference type="SAM" id="MobiDB-lite"/>
    </source>
</evidence>
<dbReference type="STRING" id="272626.gene:17565386"/>
<protein>
    <submittedName>
        <fullName evidence="2">Lin1056 protein</fullName>
    </submittedName>
</protein>
<dbReference type="GeneID" id="93234504"/>
<dbReference type="Pfam" id="PF16781">
    <property type="entry name" value="DUF5068"/>
    <property type="match status" value="1"/>
</dbReference>
<sequence length="289" mass="30554">MKKRIIILAVLVVLLIGGVVIGVYANGNTAKDNEDKKTTAKKATSTPKDTNKTVDTEKKDTVKDSVTDDKGVVTKGSSDIEKNAPTKSSGNSTESNKNTPSTPAFSLSTSGFKTSNVASVLGGTVTTTYLSSSPSFQKIFQNLTIDVNQYKVEHVVGANKSVSASNPESYLANKNGYVITLDISIKNTSSKDKMYKADQITLVGANEFVGGSLDNFVPSNFHLIGSKSDPNNFAAGKTARGLLTFTMTEAVYNDLAADSKLGVPNPDKFDSTVSEAKAGDDVVVSFPVK</sequence>
<dbReference type="OrthoDB" id="2360606at2"/>
<dbReference type="EMBL" id="AL596167">
    <property type="protein sequence ID" value="CAC96287.1"/>
    <property type="molecule type" value="Genomic_DNA"/>
</dbReference>
<dbReference type="KEGG" id="lin:lin1056"/>
<name>Q92CW5_LISIN</name>
<dbReference type="AlphaFoldDB" id="Q92CW5"/>
<evidence type="ECO:0000313" key="2">
    <source>
        <dbReference type="EMBL" id="CAC96287.1"/>
    </source>
</evidence>
<dbReference type="InterPro" id="IPR031888">
    <property type="entry name" value="DUF5068"/>
</dbReference>
<feature type="compositionally biased region" description="Basic and acidic residues" evidence="1">
    <location>
        <begin position="49"/>
        <end position="84"/>
    </location>
</feature>
<feature type="region of interest" description="Disordered" evidence="1">
    <location>
        <begin position="28"/>
        <end position="108"/>
    </location>
</feature>
<dbReference type="eggNOG" id="ENOG502ZEU2">
    <property type="taxonomic scope" value="Bacteria"/>
</dbReference>
<dbReference type="PIR" id="AG1564">
    <property type="entry name" value="AG1564"/>
</dbReference>
<proteinExistence type="predicted"/>
<dbReference type="HOGENOM" id="CLU_082983_0_0_9"/>